<evidence type="ECO:0000256" key="1">
    <source>
        <dbReference type="ARBA" id="ARBA00006835"/>
    </source>
</evidence>
<dbReference type="InterPro" id="IPR037033">
    <property type="entry name" value="DNA-dir_RNAP_su2_hyb_sf"/>
</dbReference>
<protein>
    <recommendedName>
        <fullName evidence="9">DNA-directed RNA polymerase subunit beta</fullName>
        <ecNumber evidence="9">2.7.7.6</ecNumber>
    </recommendedName>
</protein>
<dbReference type="Pfam" id="PF04565">
    <property type="entry name" value="RNA_pol_Rpb2_3"/>
    <property type="match status" value="1"/>
</dbReference>
<evidence type="ECO:0000259" key="15">
    <source>
        <dbReference type="Pfam" id="PF04566"/>
    </source>
</evidence>
<comment type="catalytic activity">
    <reaction evidence="9">
        <text>RNA(n) + a ribonucleoside 5'-triphosphate = RNA(n+1) + diphosphate</text>
        <dbReference type="Rhea" id="RHEA:21248"/>
        <dbReference type="Rhea" id="RHEA-COMP:14527"/>
        <dbReference type="Rhea" id="RHEA-COMP:17342"/>
        <dbReference type="ChEBI" id="CHEBI:33019"/>
        <dbReference type="ChEBI" id="CHEBI:61557"/>
        <dbReference type="ChEBI" id="CHEBI:140395"/>
        <dbReference type="EC" id="2.7.7.6"/>
    </reaction>
</comment>
<comment type="similarity">
    <text evidence="1 8">Belongs to the RNA polymerase beta chain family.</text>
</comment>
<dbReference type="Pfam" id="PF04566">
    <property type="entry name" value="RNA_pol_Rpb2_4"/>
    <property type="match status" value="1"/>
</dbReference>
<keyword evidence="6" id="KW-0862">Zinc</keyword>
<dbReference type="Pfam" id="PF00562">
    <property type="entry name" value="RNA_pol_Rpb2_6"/>
    <property type="match status" value="1"/>
</dbReference>
<keyword evidence="3 9" id="KW-0808">Transferase</keyword>
<feature type="domain" description="RNA polymerase beta subunit protrusion" evidence="13">
    <location>
        <begin position="67"/>
        <end position="436"/>
    </location>
</feature>
<evidence type="ECO:0000313" key="16">
    <source>
        <dbReference type="EMBL" id="CAL8109808.1"/>
    </source>
</evidence>
<accession>A0ABP1QTE5</accession>
<dbReference type="Gene3D" id="3.90.1100.10">
    <property type="match status" value="2"/>
</dbReference>
<dbReference type="InterPro" id="IPR007645">
    <property type="entry name" value="RNA_pol_Rpb2_3"/>
</dbReference>
<dbReference type="InterPro" id="IPR007646">
    <property type="entry name" value="RNA_pol_Rpb2_4"/>
</dbReference>
<feature type="domain" description="RNA polymerase Rpb2" evidence="14">
    <location>
        <begin position="470"/>
        <end position="534"/>
    </location>
</feature>
<evidence type="ECO:0000256" key="3">
    <source>
        <dbReference type="ARBA" id="ARBA00022679"/>
    </source>
</evidence>
<keyword evidence="5" id="KW-0479">Metal-binding</keyword>
<evidence type="ECO:0000256" key="2">
    <source>
        <dbReference type="ARBA" id="ARBA00022478"/>
    </source>
</evidence>
<comment type="caution">
    <text evidence="16">The sequence shown here is derived from an EMBL/GenBank/DDBJ whole genome shotgun (WGS) entry which is preliminary data.</text>
</comment>
<dbReference type="Gene3D" id="3.90.1800.10">
    <property type="entry name" value="RNA polymerase alpha subunit dimerisation domain"/>
    <property type="match status" value="1"/>
</dbReference>
<sequence length="1166" mass="132072">MGGIKKGKEVVVDFKNVKVKKEKLDPPEVEIVNELKKEKKFDPKLALPVKRIEDKWKLVPAFLETKGLVKQHIDSFNYFINVDIKKIVMANSKVACDVDPTFYLKYLNVYVGSPDIEESFNVSKSTTPHECRLRDITYSAPITVDIEYVRGTQRVIRNGLPIGRMPIMLRSSNCALNGKTSAEMARLNECPHDPGGYFIVKGTEKVILIQEQLSKNRMIVEQDRKGEVTCQVTSSTHEKKSRTNITVKHGKYFLKHNALQDEVLVTVVFRAMGIESDQEMTQLIGTEDSIIMALVPSMEECHRLDIFTQQQAIKYLGSKLRQKRFGPIGAQSKKTAEDEVRELLATTILAHVPVDNFNFKMKAMYTAMMVRRVIMAQNDPSMLDDRDYYGNKRLELAGSLMSLLFEDLFKKFNFELRLIADKNIPKVKAAVFDVVTHMRQDQMSNGLESAISSGNWVIKRFKMERFGVTQVLSRLSYISCLGMMTRINSQFEKTRKVSGPRSLQASQWGMLCPADTPEGEACGLVKNLALMTHITTEVEEQPILRLLFNLGVEDAMLLSGEELHEADVYTVYLNGGLVGIIRNFAKLIYLFRKLRRLGYVSGYVSIYPDLKQRTINISSDMGRLCRPYVIVDNKKPKLTQRHVDELKGGLRSFDDCLSEGLIEFLDVNEENDSYIALYEHLIQTDTTHLEIEPFTLLGACAGLVPYPHHNQSPRNTYQCAMGKQAMGTIGYNQKNRIDTLLYNLVYPHKPMVKTRTIELIHFEELPAGQNAIICVMSYSGYDIEDALVLNKASLDRGYGRCLVYRNAKTNLRRYANQTFDRVMGPLLEPESKKPIWRHTWLDSDGIAVPGACVENKQILVNKSMPTVTQTPVATNDNTRKQPDYRDVPITYKGTVPSYVEKVLISSNNEEAYIFKLLLRQTRRPELGDKFSSRHGQKGVTGLIVNQEDMPFNDYGICPDVIMNPHGYPSRMTVGKLIELLAGKAGLLDGCHHYGTAFGGSKVKDVCEDLIRHGYNYEGKDFFYSGITGEPLVGYIYSGPIYYQKLKHMVMDKMHARARGPRAVLTRQPTEGRSREGGLRLGEMERDCLIGYGASNLLVERLMLSSDVFEVDVCNACGIMGYSGWCHGCKSSLNVYTIKIPYACKLLFQELQSMNIIPRLKLKKMGH</sequence>
<feature type="domain" description="RNA polymerase Rpb2" evidence="15">
    <location>
        <begin position="571"/>
        <end position="632"/>
    </location>
</feature>
<dbReference type="SUPFAM" id="SSF64484">
    <property type="entry name" value="beta and beta-prime subunits of DNA dependent RNA-polymerase"/>
    <property type="match status" value="1"/>
</dbReference>
<dbReference type="EC" id="2.7.7.6" evidence="9"/>
<dbReference type="Gene3D" id="2.40.50.150">
    <property type="match status" value="1"/>
</dbReference>
<gene>
    <name evidence="16" type="ORF">ODALV1_LOCUS13710</name>
</gene>
<evidence type="ECO:0000259" key="13">
    <source>
        <dbReference type="Pfam" id="PF04563"/>
    </source>
</evidence>
<dbReference type="InterPro" id="IPR007641">
    <property type="entry name" value="RNA_pol_Rpb2_7"/>
</dbReference>
<dbReference type="EMBL" id="CAXLJM020000042">
    <property type="protein sequence ID" value="CAL8109808.1"/>
    <property type="molecule type" value="Genomic_DNA"/>
</dbReference>
<dbReference type="Proteomes" id="UP001642540">
    <property type="component" value="Unassembled WGS sequence"/>
</dbReference>
<dbReference type="Pfam" id="PF04561">
    <property type="entry name" value="RNA_pol_Rpb2_2"/>
    <property type="match status" value="1"/>
</dbReference>
<keyword evidence="4 9" id="KW-0548">Nucleotidyltransferase</keyword>
<organism evidence="16 17">
    <name type="scientific">Orchesella dallaii</name>
    <dbReference type="NCBI Taxonomy" id="48710"/>
    <lineage>
        <taxon>Eukaryota</taxon>
        <taxon>Metazoa</taxon>
        <taxon>Ecdysozoa</taxon>
        <taxon>Arthropoda</taxon>
        <taxon>Hexapoda</taxon>
        <taxon>Collembola</taxon>
        <taxon>Entomobryomorpha</taxon>
        <taxon>Entomobryoidea</taxon>
        <taxon>Orchesellidae</taxon>
        <taxon>Orchesellinae</taxon>
        <taxon>Orchesella</taxon>
    </lineage>
</organism>
<dbReference type="CDD" id="cd00653">
    <property type="entry name" value="RNA_pol_B_RPB2"/>
    <property type="match status" value="1"/>
</dbReference>
<feature type="domain" description="RNA polymerase Rpb2" evidence="11">
    <location>
        <begin position="1076"/>
        <end position="1161"/>
    </location>
</feature>
<evidence type="ECO:0000259" key="11">
    <source>
        <dbReference type="Pfam" id="PF04560"/>
    </source>
</evidence>
<dbReference type="NCBIfam" id="NF007175">
    <property type="entry name" value="PRK09606.1"/>
    <property type="match status" value="1"/>
</dbReference>
<dbReference type="Gene3D" id="2.40.270.10">
    <property type="entry name" value="DNA-directed RNA polymerase, subunit 2, domain 6"/>
    <property type="match status" value="1"/>
</dbReference>
<dbReference type="Pfam" id="PF04563">
    <property type="entry name" value="RNA_pol_Rpb2_1"/>
    <property type="match status" value="1"/>
</dbReference>
<feature type="domain" description="DNA-directed RNA polymerase subunit 2 hybrid-binding" evidence="10">
    <location>
        <begin position="700"/>
        <end position="1074"/>
    </location>
</feature>
<evidence type="ECO:0000256" key="5">
    <source>
        <dbReference type="ARBA" id="ARBA00022723"/>
    </source>
</evidence>
<keyword evidence="7 9" id="KW-0804">Transcription</keyword>
<dbReference type="PANTHER" id="PTHR20856">
    <property type="entry name" value="DNA-DIRECTED RNA POLYMERASE I SUBUNIT 2"/>
    <property type="match status" value="1"/>
</dbReference>
<feature type="domain" description="RNA polymerase Rpb2" evidence="12">
    <location>
        <begin position="215"/>
        <end position="395"/>
    </location>
</feature>
<comment type="function">
    <text evidence="9">DNA-dependent RNA polymerase catalyzes the transcription of DNA into RNA using the four ribonucleoside triphosphates as substrates.</text>
</comment>
<evidence type="ECO:0000259" key="10">
    <source>
        <dbReference type="Pfam" id="PF00562"/>
    </source>
</evidence>
<proteinExistence type="inferred from homology"/>
<dbReference type="InterPro" id="IPR007121">
    <property type="entry name" value="RNA_pol_bsu_CS"/>
</dbReference>
<evidence type="ECO:0000256" key="6">
    <source>
        <dbReference type="ARBA" id="ARBA00022833"/>
    </source>
</evidence>
<evidence type="ECO:0000313" key="17">
    <source>
        <dbReference type="Proteomes" id="UP001642540"/>
    </source>
</evidence>
<evidence type="ECO:0000256" key="7">
    <source>
        <dbReference type="ARBA" id="ARBA00023163"/>
    </source>
</evidence>
<evidence type="ECO:0000256" key="8">
    <source>
        <dbReference type="RuleBase" id="RU000434"/>
    </source>
</evidence>
<dbReference type="InterPro" id="IPR007644">
    <property type="entry name" value="RNA_pol_bsu_protrusion"/>
</dbReference>
<dbReference type="InterPro" id="IPR014724">
    <property type="entry name" value="RNA_pol_RPB2_OB-fold"/>
</dbReference>
<evidence type="ECO:0000256" key="9">
    <source>
        <dbReference type="RuleBase" id="RU363031"/>
    </source>
</evidence>
<dbReference type="Pfam" id="PF04560">
    <property type="entry name" value="RNA_pol_Rpb2_7"/>
    <property type="match status" value="1"/>
</dbReference>
<evidence type="ECO:0000256" key="4">
    <source>
        <dbReference type="ARBA" id="ARBA00022695"/>
    </source>
</evidence>
<dbReference type="InterPro" id="IPR007642">
    <property type="entry name" value="RNA_pol_Rpb2_2"/>
</dbReference>
<name>A0ABP1QTE5_9HEXA</name>
<keyword evidence="17" id="KW-1185">Reference proteome</keyword>
<keyword evidence="2 9" id="KW-0240">DNA-directed RNA polymerase</keyword>
<reference evidence="16 17" key="1">
    <citation type="submission" date="2024-08" db="EMBL/GenBank/DDBJ databases">
        <authorList>
            <person name="Cucini C."/>
            <person name="Frati F."/>
        </authorList>
    </citation>
    <scope>NUCLEOTIDE SEQUENCE [LARGE SCALE GENOMIC DNA]</scope>
</reference>
<evidence type="ECO:0000259" key="12">
    <source>
        <dbReference type="Pfam" id="PF04561"/>
    </source>
</evidence>
<dbReference type="InterPro" id="IPR007120">
    <property type="entry name" value="DNA-dir_RNAP_su2_dom"/>
</dbReference>
<evidence type="ECO:0000259" key="14">
    <source>
        <dbReference type="Pfam" id="PF04565"/>
    </source>
</evidence>
<dbReference type="PROSITE" id="PS01166">
    <property type="entry name" value="RNA_POL_BETA"/>
    <property type="match status" value="1"/>
</dbReference>
<dbReference type="InterPro" id="IPR015712">
    <property type="entry name" value="DNA-dir_RNA_pol_su2"/>
</dbReference>